<protein>
    <submittedName>
        <fullName evidence="1">Uncharacterized protein</fullName>
    </submittedName>
</protein>
<dbReference type="EMBL" id="CP139781">
    <property type="protein sequence ID" value="WRQ86520.1"/>
    <property type="molecule type" value="Genomic_DNA"/>
</dbReference>
<accession>A0ABZ1C884</accession>
<proteinExistence type="predicted"/>
<name>A0ABZ1C884_9BACT</name>
<dbReference type="RefSeq" id="WP_221033247.1">
    <property type="nucleotide sequence ID" value="NZ_CP139781.1"/>
</dbReference>
<organism evidence="1 2">
    <name type="scientific">Actomonas aquatica</name>
    <dbReference type="NCBI Taxonomy" id="2866162"/>
    <lineage>
        <taxon>Bacteria</taxon>
        <taxon>Pseudomonadati</taxon>
        <taxon>Verrucomicrobiota</taxon>
        <taxon>Opitutia</taxon>
        <taxon>Opitutales</taxon>
        <taxon>Opitutaceae</taxon>
        <taxon>Actomonas</taxon>
    </lineage>
</organism>
<sequence>MSSKRQHEPKAHQVLEILSPFRKEILRLWGTCDLIETRLELTHAEVGFPSPRAEALESCRKLKAEAEADLPVVDGFHHELLRGIAEWCRDGMAADSMVFPCVEYDQWIRKMVQLQYSTRYMREQVWLESELLPWSDSERDAVKTLLLWETSPPEWLRLACNYHRLPLVSEPVALKRNEPVAAFTTLAKEPPTSEVFKRIATHAEGKLGLSDSAASLIRRAS</sequence>
<evidence type="ECO:0000313" key="1">
    <source>
        <dbReference type="EMBL" id="WRQ86520.1"/>
    </source>
</evidence>
<gene>
    <name evidence="1" type="ORF">K1X11_017045</name>
</gene>
<evidence type="ECO:0000313" key="2">
    <source>
        <dbReference type="Proteomes" id="UP000738431"/>
    </source>
</evidence>
<keyword evidence="2" id="KW-1185">Reference proteome</keyword>
<reference evidence="1 2" key="1">
    <citation type="submission" date="2023-12" db="EMBL/GenBank/DDBJ databases">
        <title>Description of an unclassified Opitutus bacterium of Verrucomicrobiota.</title>
        <authorList>
            <person name="Zhang D.-F."/>
        </authorList>
    </citation>
    <scope>NUCLEOTIDE SEQUENCE [LARGE SCALE GENOMIC DNA]</scope>
    <source>
        <strain evidence="1 2">WL0086</strain>
    </source>
</reference>
<dbReference type="Proteomes" id="UP000738431">
    <property type="component" value="Chromosome"/>
</dbReference>